<dbReference type="AlphaFoldDB" id="A0A1Q2HY72"/>
<evidence type="ECO:0000313" key="5">
    <source>
        <dbReference type="EMBL" id="AQQ15817.1"/>
    </source>
</evidence>
<dbReference type="Gene3D" id="3.10.310.50">
    <property type="match status" value="1"/>
</dbReference>
<dbReference type="Proteomes" id="UP000217209">
    <property type="component" value="Chromosome"/>
</dbReference>
<accession>A0A1Q2HY72</accession>
<feature type="compositionally biased region" description="Basic and acidic residues" evidence="2">
    <location>
        <begin position="218"/>
        <end position="229"/>
    </location>
</feature>
<feature type="signal peptide" evidence="3">
    <location>
        <begin position="1"/>
        <end position="16"/>
    </location>
</feature>
<gene>
    <name evidence="5" type="ORF">CGLAU_09330</name>
</gene>
<dbReference type="KEGG" id="cgv:CGLAU_09330"/>
<feature type="coiled-coil region" evidence="1">
    <location>
        <begin position="391"/>
        <end position="484"/>
    </location>
</feature>
<evidence type="ECO:0000259" key="4">
    <source>
        <dbReference type="Pfam" id="PF04536"/>
    </source>
</evidence>
<dbReference type="InterPro" id="IPR007621">
    <property type="entry name" value="TPM_dom"/>
</dbReference>
<keyword evidence="1" id="KW-0175">Coiled coil</keyword>
<feature type="compositionally biased region" description="Gly residues" evidence="2">
    <location>
        <begin position="169"/>
        <end position="191"/>
    </location>
</feature>
<feature type="domain" description="TPM" evidence="4">
    <location>
        <begin position="53"/>
        <end position="166"/>
    </location>
</feature>
<name>A0A1Q2HY72_9CORY</name>
<proteinExistence type="predicted"/>
<dbReference type="EMBL" id="CP019688">
    <property type="protein sequence ID" value="AQQ15817.1"/>
    <property type="molecule type" value="Genomic_DNA"/>
</dbReference>
<evidence type="ECO:0000256" key="2">
    <source>
        <dbReference type="SAM" id="MobiDB-lite"/>
    </source>
</evidence>
<feature type="region of interest" description="Disordered" evidence="2">
    <location>
        <begin position="167"/>
        <end position="191"/>
    </location>
</feature>
<evidence type="ECO:0000256" key="3">
    <source>
        <dbReference type="SAM" id="SignalP"/>
    </source>
</evidence>
<organism evidence="5 6">
    <name type="scientific">Corynebacterium glaucum</name>
    <dbReference type="NCBI Taxonomy" id="187491"/>
    <lineage>
        <taxon>Bacteria</taxon>
        <taxon>Bacillati</taxon>
        <taxon>Actinomycetota</taxon>
        <taxon>Actinomycetes</taxon>
        <taxon>Mycobacteriales</taxon>
        <taxon>Corynebacteriaceae</taxon>
        <taxon>Corynebacterium</taxon>
    </lineage>
</organism>
<keyword evidence="3" id="KW-0732">Signal</keyword>
<protein>
    <recommendedName>
        <fullName evidence="4">TPM domain-containing protein</fullName>
    </recommendedName>
</protein>
<sequence precursor="true">MLTGAAALTAAPVAMAIAPATVQDAVQQSAQEDVQIVAQVGTASGPRLLTQPVTDEAGVLSDGDISKIENAIQELSAEKKKSLRVIYLDSFGGMKPSDWVGKAVEANGTNTAVLAISPNERAFAVSGDSTEWTTAEIDAMEDAAYARLTEQDWAGAAIDAAEAAVTAGKGSGSGGGAGAGSGSGGSGSGDGGSGTGWVAGGLGVAALAGGGLYAASRRNDTKTRSKQLESARALDPSDTDSLGRLPTPTLEERAREALVSADESVNQGREELRLATAEFGADRVRPFTSAMNSATTTLQRAFSTHQKLYDAIPETEPEKRAMLVDIISSAGQAEQSLRDKTQEFNEMRGVLMRAPEEVDKVRARTIDIRARLEPAQRTLDELKQRHPQEMIQSITENVDIATESLEEAEKHLNEASKLADAGAGRQGALIDILANAERAVDIADKNLAGIEHAEDNIRTAQNNLPALRREIEDELREIEQIKGATQQGARIDVRALDEVAAAAREVLATADSRVDSEPLALYTELADVDARVDQELERARGAAGDQNRLLQLFDQQMQVATAQIQGAEDLIRSRGRIIGSHARTLLAEAKKQHAQAHQLRTRDTRNAIEWARAATDTARRAAKAANDDIDRYRAAQNRQTANSMAQAVLWGAILGGGGGGGYRGGSMGGGGFSGGGGGGPISRGGTF</sequence>
<dbReference type="Pfam" id="PF04536">
    <property type="entry name" value="TPM_phosphatase"/>
    <property type="match status" value="1"/>
</dbReference>
<evidence type="ECO:0000313" key="6">
    <source>
        <dbReference type="Proteomes" id="UP000217209"/>
    </source>
</evidence>
<reference evidence="5 6" key="1">
    <citation type="submission" date="2016-12" db="EMBL/GenBank/DDBJ databases">
        <authorList>
            <person name="Song W.-J."/>
            <person name="Kurnit D.M."/>
        </authorList>
    </citation>
    <scope>NUCLEOTIDE SEQUENCE [LARGE SCALE GENOMIC DNA]</scope>
    <source>
        <strain evidence="5 6">DSM 30827</strain>
    </source>
</reference>
<feature type="region of interest" description="Disordered" evidence="2">
    <location>
        <begin position="218"/>
        <end position="246"/>
    </location>
</feature>
<keyword evidence="6" id="KW-1185">Reference proteome</keyword>
<evidence type="ECO:0000256" key="1">
    <source>
        <dbReference type="SAM" id="Coils"/>
    </source>
</evidence>
<feature type="chain" id="PRO_5012953137" description="TPM domain-containing protein" evidence="3">
    <location>
        <begin position="17"/>
        <end position="687"/>
    </location>
</feature>